<dbReference type="EMBL" id="CP010536">
    <property type="protein sequence ID" value="AJG18869.1"/>
    <property type="molecule type" value="Genomic_DNA"/>
</dbReference>
<sequence length="42" mass="4717">MEGAGKTTLLHFHVHMPRRVRPMRMRSPLSLVAEAATVFGAR</sequence>
<protein>
    <submittedName>
        <fullName evidence="1">Uncharacterized protein</fullName>
    </submittedName>
</protein>
<name>A0A0C4Y9E3_9BURK</name>
<proteinExistence type="predicted"/>
<dbReference type="AlphaFoldDB" id="A0A0C4Y9E3"/>
<dbReference type="STRING" id="68895.RR42_m1468"/>
<evidence type="ECO:0000313" key="2">
    <source>
        <dbReference type="Proteomes" id="UP000031843"/>
    </source>
</evidence>
<keyword evidence="2" id="KW-1185">Reference proteome</keyword>
<dbReference type="Proteomes" id="UP000031843">
    <property type="component" value="Chromosome main"/>
</dbReference>
<organism evidence="1 2">
    <name type="scientific">Cupriavidus basilensis</name>
    <dbReference type="NCBI Taxonomy" id="68895"/>
    <lineage>
        <taxon>Bacteria</taxon>
        <taxon>Pseudomonadati</taxon>
        <taxon>Pseudomonadota</taxon>
        <taxon>Betaproteobacteria</taxon>
        <taxon>Burkholderiales</taxon>
        <taxon>Burkholderiaceae</taxon>
        <taxon>Cupriavidus</taxon>
    </lineage>
</organism>
<gene>
    <name evidence="1" type="ORF">RR42_m1468</name>
</gene>
<dbReference type="KEGG" id="cbw:RR42_m1468"/>
<accession>A0A0C4Y9E3</accession>
<reference evidence="1 2" key="1">
    <citation type="journal article" date="2015" name="Genome Announc.">
        <title>Complete Genome Sequence of Cupriavidus basilensis 4G11, Isolated from the Oak Ridge Field Research Center Site.</title>
        <authorList>
            <person name="Ray J."/>
            <person name="Waters R.J."/>
            <person name="Skerker J.M."/>
            <person name="Kuehl J.V."/>
            <person name="Price M.N."/>
            <person name="Huang J."/>
            <person name="Chakraborty R."/>
            <person name="Arkin A.P."/>
            <person name="Deutschbauer A."/>
        </authorList>
    </citation>
    <scope>NUCLEOTIDE SEQUENCE [LARGE SCALE GENOMIC DNA]</scope>
    <source>
        <strain evidence="1">4G11</strain>
    </source>
</reference>
<evidence type="ECO:0000313" key="1">
    <source>
        <dbReference type="EMBL" id="AJG18869.1"/>
    </source>
</evidence>